<feature type="transmembrane region" description="Helical" evidence="3">
    <location>
        <begin position="160"/>
        <end position="177"/>
    </location>
</feature>
<keyword evidence="3" id="KW-1133">Transmembrane helix</keyword>
<feature type="region of interest" description="Disordered" evidence="2">
    <location>
        <begin position="237"/>
        <end position="285"/>
    </location>
</feature>
<feature type="compositionally biased region" description="Basic and acidic residues" evidence="2">
    <location>
        <begin position="258"/>
        <end position="272"/>
    </location>
</feature>
<dbReference type="SUPFAM" id="SSF103473">
    <property type="entry name" value="MFS general substrate transporter"/>
    <property type="match status" value="1"/>
</dbReference>
<evidence type="ECO:0000256" key="1">
    <source>
        <dbReference type="ARBA" id="ARBA00004141"/>
    </source>
</evidence>
<feature type="transmembrane region" description="Helical" evidence="3">
    <location>
        <begin position="451"/>
        <end position="474"/>
    </location>
</feature>
<dbReference type="PROSITE" id="PS50850">
    <property type="entry name" value="MFS"/>
    <property type="match status" value="1"/>
</dbReference>
<keyword evidence="3" id="KW-0472">Membrane</keyword>
<dbReference type="GeneID" id="87958085"/>
<sequence>MSITSPSSPSRLKWLYTEFGLASVVETGPDAWLIMISRSCRMFAYGSNSVFIALFFSALEYSDFRIGLFMTLTLLGDVFLTLGLTMIADNIGRRRTLLLGSTMMVFSGLIFFYFENYWILLLAAVVGVISPSGSDFGPFRAIEESIISQLTNQHNRSNVLSWYVTSSSFGAAIGIEGTGRLVQLMKDRNNWQDVKTYHYVFGLYIIMGLVNIICVSLLSTKTELESAVEVKQDEEQVPLNRIENGEGEELEHEFETEDQQRQEEVKRNDEQSTSKTTSNNNGNSRFQLTQISSSTRSVMYKLWPLLIVDCLADGMVGYSLTSYYMDTKFQLKASTLGDFISISYFLAAISTIFAGPIANRIGLINTMVFTHIPSSAAVLLFPLPSSLTITIVLFFIRTGLNNMDQAPRAAFIAAVVPSSERTAVNGITTLLRTLASTAGPSITGGLAQHDLFWIAFTLAGSLRLAYDFGLWALFVNMKLYQHEGESDG</sequence>
<feature type="compositionally biased region" description="Acidic residues" evidence="2">
    <location>
        <begin position="245"/>
        <end position="257"/>
    </location>
</feature>
<dbReference type="Proteomes" id="UP001329825">
    <property type="component" value="Chromosome 8"/>
</dbReference>
<evidence type="ECO:0000259" key="4">
    <source>
        <dbReference type="PROSITE" id="PS50850"/>
    </source>
</evidence>
<evidence type="ECO:0000256" key="2">
    <source>
        <dbReference type="SAM" id="MobiDB-lite"/>
    </source>
</evidence>
<dbReference type="InterPro" id="IPR011701">
    <property type="entry name" value="MFS"/>
</dbReference>
<feature type="transmembrane region" description="Helical" evidence="3">
    <location>
        <begin position="197"/>
        <end position="218"/>
    </location>
</feature>
<reference evidence="5 6" key="1">
    <citation type="submission" date="2024-01" db="EMBL/GenBank/DDBJ databases">
        <title>Comparative genomics of Cryptococcus and Kwoniella reveals pathogenesis evolution and contrasting modes of karyotype evolution via chromosome fusion or intercentromeric recombination.</title>
        <authorList>
            <person name="Coelho M.A."/>
            <person name="David-Palma M."/>
            <person name="Shea T."/>
            <person name="Bowers K."/>
            <person name="McGinley-Smith S."/>
            <person name="Mohammad A.W."/>
            <person name="Gnirke A."/>
            <person name="Yurkov A.M."/>
            <person name="Nowrousian M."/>
            <person name="Sun S."/>
            <person name="Cuomo C.A."/>
            <person name="Heitman J."/>
        </authorList>
    </citation>
    <scope>NUCLEOTIDE SEQUENCE [LARGE SCALE GENOMIC DNA]</scope>
    <source>
        <strain evidence="5">CBS 11374</strain>
    </source>
</reference>
<feature type="domain" description="Major facilitator superfamily (MFS) profile" evidence="4">
    <location>
        <begin position="298"/>
        <end position="488"/>
    </location>
</feature>
<protein>
    <recommendedName>
        <fullName evidence="4">Major facilitator superfamily (MFS) profile domain-containing protein</fullName>
    </recommendedName>
</protein>
<organism evidence="5 6">
    <name type="scientific">Kwoniella shivajii</name>
    <dbReference type="NCBI Taxonomy" id="564305"/>
    <lineage>
        <taxon>Eukaryota</taxon>
        <taxon>Fungi</taxon>
        <taxon>Dikarya</taxon>
        <taxon>Basidiomycota</taxon>
        <taxon>Agaricomycotina</taxon>
        <taxon>Tremellomycetes</taxon>
        <taxon>Tremellales</taxon>
        <taxon>Cryptococcaceae</taxon>
        <taxon>Kwoniella</taxon>
    </lineage>
</organism>
<dbReference type="Gene3D" id="1.20.1250.20">
    <property type="entry name" value="MFS general substrate transporter like domains"/>
    <property type="match status" value="2"/>
</dbReference>
<name>A0ABZ1D4X1_9TREE</name>
<accession>A0ABZ1D4X1</accession>
<feature type="transmembrane region" description="Helical" evidence="3">
    <location>
        <begin position="65"/>
        <end position="84"/>
    </location>
</feature>
<dbReference type="InterPro" id="IPR036259">
    <property type="entry name" value="MFS_trans_sf"/>
</dbReference>
<feature type="transmembrane region" description="Helical" evidence="3">
    <location>
        <begin position="341"/>
        <end position="363"/>
    </location>
</feature>
<dbReference type="RefSeq" id="XP_062793712.1">
    <property type="nucleotide sequence ID" value="XM_062937661.1"/>
</dbReference>
<evidence type="ECO:0000313" key="5">
    <source>
        <dbReference type="EMBL" id="WRT68973.1"/>
    </source>
</evidence>
<dbReference type="InterPro" id="IPR020846">
    <property type="entry name" value="MFS_dom"/>
</dbReference>
<keyword evidence="6" id="KW-1185">Reference proteome</keyword>
<dbReference type="Pfam" id="PF07690">
    <property type="entry name" value="MFS_1"/>
    <property type="match status" value="2"/>
</dbReference>
<dbReference type="EMBL" id="CP141888">
    <property type="protein sequence ID" value="WRT68973.1"/>
    <property type="molecule type" value="Genomic_DNA"/>
</dbReference>
<gene>
    <name evidence="5" type="ORF">IL334_005955</name>
</gene>
<evidence type="ECO:0000256" key="3">
    <source>
        <dbReference type="SAM" id="Phobius"/>
    </source>
</evidence>
<keyword evidence="3" id="KW-0812">Transmembrane</keyword>
<dbReference type="PANTHER" id="PTHR23520:SF5">
    <property type="entry name" value="TRANSPORTER, PUTATIVE (AFU_ORTHOLOGUE AFUA_3G04000)-RELATED"/>
    <property type="match status" value="1"/>
</dbReference>
<feature type="compositionally biased region" description="Low complexity" evidence="2">
    <location>
        <begin position="273"/>
        <end position="284"/>
    </location>
</feature>
<dbReference type="PANTHER" id="PTHR23520">
    <property type="entry name" value="TRANSPORTER, PUTATIVE (AFU_ORTHOLOGUE AFUA_3G04000)-RELATED"/>
    <property type="match status" value="1"/>
</dbReference>
<feature type="transmembrane region" description="Helical" evidence="3">
    <location>
        <begin position="302"/>
        <end position="321"/>
    </location>
</feature>
<comment type="subcellular location">
    <subcellularLocation>
        <location evidence="1">Membrane</location>
        <topology evidence="1">Multi-pass membrane protein</topology>
    </subcellularLocation>
</comment>
<feature type="transmembrane region" description="Helical" evidence="3">
    <location>
        <begin position="42"/>
        <end position="59"/>
    </location>
</feature>
<evidence type="ECO:0000313" key="6">
    <source>
        <dbReference type="Proteomes" id="UP001329825"/>
    </source>
</evidence>
<proteinExistence type="predicted"/>
<feature type="transmembrane region" description="Helical" evidence="3">
    <location>
        <begin position="375"/>
        <end position="396"/>
    </location>
</feature>